<proteinExistence type="predicted"/>
<dbReference type="EMBL" id="RRZC01000016">
    <property type="protein sequence ID" value="MBE0404587.1"/>
    <property type="molecule type" value="Genomic_DNA"/>
</dbReference>
<reference evidence="1 2" key="1">
    <citation type="submission" date="2020-07" db="EMBL/GenBank/DDBJ databases">
        <title>Halophilic bacteria isolated from french cheeses.</title>
        <authorList>
            <person name="Kothe C.I."/>
            <person name="Farah-Kraiem B."/>
            <person name="Renault P."/>
            <person name="Dridi B."/>
        </authorList>
    </citation>
    <scope>NUCLEOTIDE SEQUENCE [LARGE SCALE GENOMIC DNA]</scope>
    <source>
        <strain evidence="1 2">FME16</strain>
    </source>
</reference>
<dbReference type="RefSeq" id="WP_192528106.1">
    <property type="nucleotide sequence ID" value="NZ_RRZC01000016.1"/>
</dbReference>
<comment type="caution">
    <text evidence="1">The sequence shown here is derived from an EMBL/GenBank/DDBJ whole genome shotgun (WGS) entry which is preliminary data.</text>
</comment>
<accession>A0ABR9FFT0</accession>
<gene>
    <name evidence="1" type="ORF">EI163_13660</name>
</gene>
<keyword evidence="2" id="KW-1185">Reference proteome</keyword>
<sequence>MALSKTQLKNRIISEMQSQGATATGEHSWVNRMAEAIANAVVDEVQANAEVPVTGGSSAGQYKVQ</sequence>
<name>A0ABR9FFT0_9GAMM</name>
<dbReference type="Proteomes" id="UP000754821">
    <property type="component" value="Unassembled WGS sequence"/>
</dbReference>
<organism evidence="1 2">
    <name type="scientific">Halomonas citrativorans</name>
    <dbReference type="NCBI Taxonomy" id="2742612"/>
    <lineage>
        <taxon>Bacteria</taxon>
        <taxon>Pseudomonadati</taxon>
        <taxon>Pseudomonadota</taxon>
        <taxon>Gammaproteobacteria</taxon>
        <taxon>Oceanospirillales</taxon>
        <taxon>Halomonadaceae</taxon>
        <taxon>Halomonas</taxon>
    </lineage>
</organism>
<protein>
    <submittedName>
        <fullName evidence="1">Uncharacterized protein</fullName>
    </submittedName>
</protein>
<evidence type="ECO:0000313" key="2">
    <source>
        <dbReference type="Proteomes" id="UP000754821"/>
    </source>
</evidence>
<evidence type="ECO:0000313" key="1">
    <source>
        <dbReference type="EMBL" id="MBE0404587.1"/>
    </source>
</evidence>